<evidence type="ECO:0000313" key="2">
    <source>
        <dbReference type="Proteomes" id="UP001626550"/>
    </source>
</evidence>
<keyword evidence="2" id="KW-1185">Reference proteome</keyword>
<dbReference type="AlphaFoldDB" id="A0ABD2PLV1"/>
<reference evidence="1 2" key="1">
    <citation type="submission" date="2024-11" db="EMBL/GenBank/DDBJ databases">
        <title>Adaptive evolution of stress response genes in parasites aligns with host niche diversity.</title>
        <authorList>
            <person name="Hahn C."/>
            <person name="Resl P."/>
        </authorList>
    </citation>
    <scope>NUCLEOTIDE SEQUENCE [LARGE SCALE GENOMIC DNA]</scope>
    <source>
        <strain evidence="1">EGGRZ-B1_66</strain>
        <tissue evidence="1">Body</tissue>
    </source>
</reference>
<dbReference type="Proteomes" id="UP001626550">
    <property type="component" value="Unassembled WGS sequence"/>
</dbReference>
<comment type="caution">
    <text evidence="1">The sequence shown here is derived from an EMBL/GenBank/DDBJ whole genome shotgun (WGS) entry which is preliminary data.</text>
</comment>
<accession>A0ABD2PLV1</accession>
<organism evidence="1 2">
    <name type="scientific">Cichlidogyrus casuarinus</name>
    <dbReference type="NCBI Taxonomy" id="1844966"/>
    <lineage>
        <taxon>Eukaryota</taxon>
        <taxon>Metazoa</taxon>
        <taxon>Spiralia</taxon>
        <taxon>Lophotrochozoa</taxon>
        <taxon>Platyhelminthes</taxon>
        <taxon>Monogenea</taxon>
        <taxon>Monopisthocotylea</taxon>
        <taxon>Dactylogyridea</taxon>
        <taxon>Ancyrocephalidae</taxon>
        <taxon>Cichlidogyrus</taxon>
    </lineage>
</organism>
<gene>
    <name evidence="1" type="ORF">Ciccas_013521</name>
</gene>
<name>A0ABD2PLV1_9PLAT</name>
<evidence type="ECO:0000313" key="1">
    <source>
        <dbReference type="EMBL" id="KAL3307953.1"/>
    </source>
</evidence>
<protein>
    <submittedName>
        <fullName evidence="1">Uncharacterized protein</fullName>
    </submittedName>
</protein>
<dbReference type="EMBL" id="JBJKFK010006151">
    <property type="protein sequence ID" value="KAL3307953.1"/>
    <property type="molecule type" value="Genomic_DNA"/>
</dbReference>
<proteinExistence type="predicted"/>
<sequence length="119" mass="13581">MKHCCRTCSACSLNEASSSANSSSAALKCLATDQKQLGRVYLSRRNILQARLSKTFDLPHSSLESSSPEITRRILSSNIERKMKFRRNIYRRAMWAPCRTRRCLALSICHSRHNLLLLP</sequence>